<feature type="active site" description="Proton donor" evidence="17">
    <location>
        <position position="265"/>
    </location>
</feature>
<dbReference type="InterPro" id="IPR016166">
    <property type="entry name" value="FAD-bd_PCMH"/>
</dbReference>
<dbReference type="PANTHER" id="PTHR21071">
    <property type="entry name" value="UDP-N-ACETYLENOLPYRUVOYLGLUCOSAMINE REDUCTASE"/>
    <property type="match status" value="1"/>
</dbReference>
<evidence type="ECO:0000256" key="17">
    <source>
        <dbReference type="HAMAP-Rule" id="MF_00037"/>
    </source>
</evidence>
<comment type="caution">
    <text evidence="19">The sequence shown here is derived from an EMBL/GenBank/DDBJ whole genome shotgun (WGS) entry which is preliminary data.</text>
</comment>
<keyword evidence="13 17" id="KW-0560">Oxidoreductase</keyword>
<comment type="cofactor">
    <cofactor evidence="1 17">
        <name>FAD</name>
        <dbReference type="ChEBI" id="CHEBI:57692"/>
    </cofactor>
</comment>
<evidence type="ECO:0000256" key="7">
    <source>
        <dbReference type="ARBA" id="ARBA00022618"/>
    </source>
</evidence>
<comment type="catalytic activity">
    <reaction evidence="16 17">
        <text>UDP-N-acetyl-alpha-D-muramate + NADP(+) = UDP-N-acetyl-3-O-(1-carboxyvinyl)-alpha-D-glucosamine + NADPH + H(+)</text>
        <dbReference type="Rhea" id="RHEA:12248"/>
        <dbReference type="ChEBI" id="CHEBI:15378"/>
        <dbReference type="ChEBI" id="CHEBI:57783"/>
        <dbReference type="ChEBI" id="CHEBI:58349"/>
        <dbReference type="ChEBI" id="CHEBI:68483"/>
        <dbReference type="ChEBI" id="CHEBI:70757"/>
        <dbReference type="EC" id="1.3.1.98"/>
    </reaction>
</comment>
<evidence type="ECO:0000256" key="15">
    <source>
        <dbReference type="ARBA" id="ARBA00023316"/>
    </source>
</evidence>
<dbReference type="InterPro" id="IPR036635">
    <property type="entry name" value="MurB_C_sf"/>
</dbReference>
<dbReference type="PROSITE" id="PS51387">
    <property type="entry name" value="FAD_PCMH"/>
    <property type="match status" value="1"/>
</dbReference>
<dbReference type="GO" id="GO:0071555">
    <property type="term" value="P:cell wall organization"/>
    <property type="evidence" value="ECO:0007669"/>
    <property type="project" value="UniProtKB-KW"/>
</dbReference>
<dbReference type="InterPro" id="IPR016169">
    <property type="entry name" value="FAD-bd_PCMH_sub2"/>
</dbReference>
<dbReference type="RefSeq" id="WP_135848582.1">
    <property type="nucleotide sequence ID" value="NZ_RHPJ01000001.1"/>
</dbReference>
<evidence type="ECO:0000313" key="20">
    <source>
        <dbReference type="Proteomes" id="UP000297318"/>
    </source>
</evidence>
<comment type="pathway">
    <text evidence="4 17">Cell wall biogenesis; peptidoglycan biosynthesis.</text>
</comment>
<feature type="active site" evidence="17">
    <location>
        <position position="175"/>
    </location>
</feature>
<dbReference type="EMBL" id="RHPJ01000001">
    <property type="protein sequence ID" value="TGO06365.1"/>
    <property type="molecule type" value="Genomic_DNA"/>
</dbReference>
<comment type="subcellular location">
    <subcellularLocation>
        <location evidence="3 17">Cytoplasm</location>
    </subcellularLocation>
</comment>
<dbReference type="Gene3D" id="3.30.465.10">
    <property type="match status" value="1"/>
</dbReference>
<dbReference type="InterPro" id="IPR006094">
    <property type="entry name" value="Oxid_FAD_bind_N"/>
</dbReference>
<keyword evidence="6 17" id="KW-0963">Cytoplasm</keyword>
<dbReference type="HAMAP" id="MF_00037">
    <property type="entry name" value="MurB"/>
    <property type="match status" value="1"/>
</dbReference>
<dbReference type="GO" id="GO:0071949">
    <property type="term" value="F:FAD binding"/>
    <property type="evidence" value="ECO:0007669"/>
    <property type="project" value="InterPro"/>
</dbReference>
<dbReference type="InterPro" id="IPR036318">
    <property type="entry name" value="FAD-bd_PCMH-like_sf"/>
</dbReference>
<dbReference type="AlphaFoldDB" id="A0A4Z1E2U0"/>
<dbReference type="OrthoDB" id="9804753at2"/>
<evidence type="ECO:0000256" key="10">
    <source>
        <dbReference type="ARBA" id="ARBA00022857"/>
    </source>
</evidence>
<dbReference type="InterPro" id="IPR003170">
    <property type="entry name" value="MurB"/>
</dbReference>
<dbReference type="UniPathway" id="UPA00219"/>
<dbReference type="GO" id="GO:0051301">
    <property type="term" value="P:cell division"/>
    <property type="evidence" value="ECO:0007669"/>
    <property type="project" value="UniProtKB-KW"/>
</dbReference>
<feature type="domain" description="FAD-binding PCMH-type" evidence="18">
    <location>
        <begin position="25"/>
        <end position="210"/>
    </location>
</feature>
<keyword evidence="11 17" id="KW-0133">Cell shape</keyword>
<sequence>MTESAPSATATAATVTALADLTTLRVGGPVRSYRETSSEAELLDVVREADAAGTPLLVLGGGSNVLASDEPFDGVVVRDLRRGLETRESSACSGADVVVPAGEVWDDLVARAVDEGWSGIEALSGIPGSVGATPVQNVGAYGQEVGDVLAFVRTWDRARGRIKTFARSELGLGYRTSLLKRSFTGDADGVAWGPTPRYVVLEVGLQIPHATLSAPIRYAELARALGAEVGERVPAVRVRETVLELRRGKGMVLDAADPDTWSAGSFFTNPLLSAEAAGALPEDAPRFPIGDAAGTVKSSAAWLISHAGFERGHGLPGPASLSTKHSLALTNRGGASAEDVVTLAREVRDGVAASFGVVLEAEPVLVGLTL</sequence>
<dbReference type="Pfam" id="PF01565">
    <property type="entry name" value="FAD_binding_4"/>
    <property type="match status" value="1"/>
</dbReference>
<keyword evidence="7 17" id="KW-0132">Cell division</keyword>
<dbReference type="NCBIfam" id="TIGR00179">
    <property type="entry name" value="murB"/>
    <property type="match status" value="1"/>
</dbReference>
<evidence type="ECO:0000256" key="8">
    <source>
        <dbReference type="ARBA" id="ARBA00022630"/>
    </source>
</evidence>
<dbReference type="SUPFAM" id="SSF56176">
    <property type="entry name" value="FAD-binding/transporter-associated domain-like"/>
    <property type="match status" value="1"/>
</dbReference>
<evidence type="ECO:0000259" key="18">
    <source>
        <dbReference type="PROSITE" id="PS51387"/>
    </source>
</evidence>
<keyword evidence="14 17" id="KW-0131">Cell cycle</keyword>
<dbReference type="Gene3D" id="3.30.43.10">
    <property type="entry name" value="Uridine Diphospho-n-acetylenolpyruvylglucosamine Reductase, domain 2"/>
    <property type="match status" value="1"/>
</dbReference>
<proteinExistence type="inferred from homology"/>
<comment type="similarity">
    <text evidence="5 17">Belongs to the MurB family.</text>
</comment>
<evidence type="ECO:0000256" key="4">
    <source>
        <dbReference type="ARBA" id="ARBA00004752"/>
    </source>
</evidence>
<evidence type="ECO:0000256" key="9">
    <source>
        <dbReference type="ARBA" id="ARBA00022827"/>
    </source>
</evidence>
<comment type="function">
    <text evidence="2 17">Cell wall formation.</text>
</comment>
<dbReference type="GO" id="GO:0009252">
    <property type="term" value="P:peptidoglycan biosynthetic process"/>
    <property type="evidence" value="ECO:0007669"/>
    <property type="project" value="UniProtKB-UniRule"/>
</dbReference>
<accession>A0A4Z1E2U0</accession>
<organism evidence="19 20">
    <name type="scientific">Serinibacter arcticus</name>
    <dbReference type="NCBI Taxonomy" id="1655435"/>
    <lineage>
        <taxon>Bacteria</taxon>
        <taxon>Bacillati</taxon>
        <taxon>Actinomycetota</taxon>
        <taxon>Actinomycetes</taxon>
        <taxon>Micrococcales</taxon>
        <taxon>Beutenbergiaceae</taxon>
        <taxon>Serinibacter</taxon>
    </lineage>
</organism>
<keyword evidence="9 17" id="KW-0274">FAD</keyword>
<gene>
    <name evidence="17" type="primary">murB</name>
    <name evidence="19" type="ORF">SERN_0557</name>
</gene>
<dbReference type="SUPFAM" id="SSF56194">
    <property type="entry name" value="Uridine diphospho-N-Acetylenolpyruvylglucosamine reductase, MurB, C-terminal domain"/>
    <property type="match status" value="1"/>
</dbReference>
<dbReference type="GO" id="GO:0008762">
    <property type="term" value="F:UDP-N-acetylmuramate dehydrogenase activity"/>
    <property type="evidence" value="ECO:0007669"/>
    <property type="project" value="UniProtKB-UniRule"/>
</dbReference>
<dbReference type="Pfam" id="PF02873">
    <property type="entry name" value="MurB_C"/>
    <property type="match status" value="1"/>
</dbReference>
<evidence type="ECO:0000256" key="2">
    <source>
        <dbReference type="ARBA" id="ARBA00003921"/>
    </source>
</evidence>
<keyword evidence="15 17" id="KW-0961">Cell wall biogenesis/degradation</keyword>
<evidence type="ECO:0000256" key="13">
    <source>
        <dbReference type="ARBA" id="ARBA00023002"/>
    </source>
</evidence>
<evidence type="ECO:0000256" key="16">
    <source>
        <dbReference type="ARBA" id="ARBA00048914"/>
    </source>
</evidence>
<evidence type="ECO:0000256" key="5">
    <source>
        <dbReference type="ARBA" id="ARBA00010485"/>
    </source>
</evidence>
<keyword evidence="10 17" id="KW-0521">NADP</keyword>
<dbReference type="PANTHER" id="PTHR21071:SF4">
    <property type="entry name" value="UDP-N-ACETYLENOLPYRUVOYLGLUCOSAMINE REDUCTASE"/>
    <property type="match status" value="1"/>
</dbReference>
<name>A0A4Z1E2U0_9MICO</name>
<evidence type="ECO:0000313" key="19">
    <source>
        <dbReference type="EMBL" id="TGO06365.1"/>
    </source>
</evidence>
<evidence type="ECO:0000256" key="14">
    <source>
        <dbReference type="ARBA" id="ARBA00023306"/>
    </source>
</evidence>
<evidence type="ECO:0000256" key="6">
    <source>
        <dbReference type="ARBA" id="ARBA00022490"/>
    </source>
</evidence>
<keyword evidence="8 17" id="KW-0285">Flavoprotein</keyword>
<evidence type="ECO:0000256" key="12">
    <source>
        <dbReference type="ARBA" id="ARBA00022984"/>
    </source>
</evidence>
<keyword evidence="20" id="KW-1185">Reference proteome</keyword>
<dbReference type="InterPro" id="IPR016167">
    <property type="entry name" value="FAD-bd_PCMH_sub1"/>
</dbReference>
<dbReference type="GO" id="GO:0005829">
    <property type="term" value="C:cytosol"/>
    <property type="evidence" value="ECO:0007669"/>
    <property type="project" value="TreeGrafter"/>
</dbReference>
<feature type="active site" evidence="17">
    <location>
        <position position="362"/>
    </location>
</feature>
<dbReference type="Gene3D" id="3.90.78.10">
    <property type="entry name" value="UDP-N-acetylenolpyruvoylglucosamine reductase, C-terminal domain"/>
    <property type="match status" value="1"/>
</dbReference>
<protein>
    <recommendedName>
        <fullName evidence="17">UDP-N-acetylenolpyruvoylglucosamine reductase</fullName>
        <ecNumber evidence="17">1.3.1.98</ecNumber>
    </recommendedName>
    <alternativeName>
        <fullName evidence="17">UDP-N-acetylmuramate dehydrogenase</fullName>
    </alternativeName>
</protein>
<dbReference type="InterPro" id="IPR011601">
    <property type="entry name" value="MurB_C"/>
</dbReference>
<evidence type="ECO:0000256" key="11">
    <source>
        <dbReference type="ARBA" id="ARBA00022960"/>
    </source>
</evidence>
<dbReference type="Proteomes" id="UP000297318">
    <property type="component" value="Unassembled WGS sequence"/>
</dbReference>
<reference evidence="19 20" key="1">
    <citation type="submission" date="2018-11" db="EMBL/GenBank/DDBJ databases">
        <title>Complete genome sequencing of the Actinobacteria Serinibacter sp. K3-2.</title>
        <authorList>
            <person name="Rakitin A.L."/>
            <person name="Beletsky A.V."/>
            <person name="Mardanov A.V."/>
            <person name="Ravin N.V."/>
            <person name="Gromova A.S."/>
            <person name="Filippova S.N."/>
            <person name="Gal'Chenko V.F."/>
        </authorList>
    </citation>
    <scope>NUCLEOTIDE SEQUENCE [LARGE SCALE GENOMIC DNA]</scope>
    <source>
        <strain evidence="19 20">K3-2</strain>
    </source>
</reference>
<keyword evidence="12 17" id="KW-0573">Peptidoglycan synthesis</keyword>
<dbReference type="EC" id="1.3.1.98" evidence="17"/>
<dbReference type="GO" id="GO:0008360">
    <property type="term" value="P:regulation of cell shape"/>
    <property type="evidence" value="ECO:0007669"/>
    <property type="project" value="UniProtKB-KW"/>
</dbReference>
<evidence type="ECO:0000256" key="3">
    <source>
        <dbReference type="ARBA" id="ARBA00004496"/>
    </source>
</evidence>
<dbReference type="NCBIfam" id="NF010478">
    <property type="entry name" value="PRK13903.1"/>
    <property type="match status" value="1"/>
</dbReference>
<evidence type="ECO:0000256" key="1">
    <source>
        <dbReference type="ARBA" id="ARBA00001974"/>
    </source>
</evidence>